<organism evidence="3 4">
    <name type="scientific">Colletotrichum kahawae</name>
    <name type="common">Coffee berry disease fungus</name>
    <dbReference type="NCBI Taxonomy" id="34407"/>
    <lineage>
        <taxon>Eukaryota</taxon>
        <taxon>Fungi</taxon>
        <taxon>Dikarya</taxon>
        <taxon>Ascomycota</taxon>
        <taxon>Pezizomycotina</taxon>
        <taxon>Sordariomycetes</taxon>
        <taxon>Hypocreomycetidae</taxon>
        <taxon>Glomerellales</taxon>
        <taxon>Glomerellaceae</taxon>
        <taxon>Colletotrichum</taxon>
        <taxon>Colletotrichum gloeosporioides species complex</taxon>
    </lineage>
</organism>
<sequence length="716" mass="77534">MKNRVVAFFILAINTFKCVVEATVSITQSICWPRSQCLQGPSIVEASIEDLQNSLRDGRINSVQLLAKHLHRVAQYDRRTHRLNAIPVLNTNAFEDAEASDDYRSAHNGSIRSLLEGIPFTAKDSFMMRGLPVAAGSPAFMNLTASIDAFTVGAIRSAGGIPLGKTNMPPMANGGMQRGLYGRAESPYNASYLAAAMGSGSSNGCGVSTASSMAAFGLAEETVSSGRSPASNNGLVAYTPSRSMLSIRGNWPLTCSADVVVPHARSVKDLMAILDVIAVTDDNTEGDFWRGQPFVDLPKVEDIRPTSFTILANASALHGKRIGVPRMFIGGDDSAAQPVFLRDSIRALWDDARVTLESLGAQVEEIEFPLVTNHEVPPAVNDVNSEYPLPSYFNGSASPGDMDAYAWDDFLRMVDDTSSVTTLADVDPALILPQLPGTIPDRYGNRFGNRTQSNTRYVEAVKSRTGKITDIPGLGVWLQSLEDRRKRDLEDWMEDKGLDAVVWPANGDVGRERAEVDDEAAVLTWRNGVARSFGNFAIRQLGVPTVTVTMGAMNDTGMPVGLTFATKSYDDTSIISYAYAFERAHDKVRTIPPRTPGLQTDLLPLRHGRKIHSFHYSPKLKASAVRIGEQMVLVRGTVMQESCWDSDITVEVHVDGVPVLPVSFEGGEWSVTANITLPFQGTSPFGEVNVPDASLAMVIVVATAPNGRSTGRMLFV</sequence>
<feature type="chain" id="PRO_5042294504" evidence="1">
    <location>
        <begin position="23"/>
        <end position="716"/>
    </location>
</feature>
<protein>
    <submittedName>
        <fullName evidence="3">Amidase</fullName>
    </submittedName>
</protein>
<dbReference type="InterPro" id="IPR036928">
    <property type="entry name" value="AS_sf"/>
</dbReference>
<dbReference type="EMBL" id="VYYT01000411">
    <property type="protein sequence ID" value="KAK2736929.1"/>
    <property type="molecule type" value="Genomic_DNA"/>
</dbReference>
<dbReference type="AlphaFoldDB" id="A0AAD9Y5V4"/>
<dbReference type="NCBIfam" id="NF005127">
    <property type="entry name" value="PRK06565.1"/>
    <property type="match status" value="1"/>
</dbReference>
<dbReference type="Gene3D" id="3.90.1300.10">
    <property type="entry name" value="Amidase signature (AS) domain"/>
    <property type="match status" value="1"/>
</dbReference>
<dbReference type="Pfam" id="PF01425">
    <property type="entry name" value="Amidase"/>
    <property type="match status" value="1"/>
</dbReference>
<keyword evidence="1" id="KW-0732">Signal</keyword>
<dbReference type="InterPro" id="IPR023631">
    <property type="entry name" value="Amidase_dom"/>
</dbReference>
<gene>
    <name evidence="3" type="ORF">CKAH01_07616</name>
</gene>
<comment type="caution">
    <text evidence="3">The sequence shown here is derived from an EMBL/GenBank/DDBJ whole genome shotgun (WGS) entry which is preliminary data.</text>
</comment>
<feature type="domain" description="Amidase" evidence="2">
    <location>
        <begin position="69"/>
        <end position="372"/>
    </location>
</feature>
<dbReference type="Proteomes" id="UP001281614">
    <property type="component" value="Unassembled WGS sequence"/>
</dbReference>
<evidence type="ECO:0000256" key="1">
    <source>
        <dbReference type="SAM" id="SignalP"/>
    </source>
</evidence>
<accession>A0AAD9Y5V4</accession>
<reference evidence="3" key="1">
    <citation type="submission" date="2023-02" db="EMBL/GenBank/DDBJ databases">
        <title>Colletotrichum kahawae CIFC_Que2 genome sequencing and assembly.</title>
        <authorList>
            <person name="Baroncelli R."/>
        </authorList>
    </citation>
    <scope>NUCLEOTIDE SEQUENCE</scope>
    <source>
        <strain evidence="3">CIFC_Que2</strain>
    </source>
</reference>
<proteinExistence type="predicted"/>
<dbReference type="PANTHER" id="PTHR42678:SF11">
    <property type="entry name" value="AMIDASE FAMILY PROTEIN"/>
    <property type="match status" value="1"/>
</dbReference>
<keyword evidence="4" id="KW-1185">Reference proteome</keyword>
<evidence type="ECO:0000259" key="2">
    <source>
        <dbReference type="Pfam" id="PF01425"/>
    </source>
</evidence>
<evidence type="ECO:0000313" key="4">
    <source>
        <dbReference type="Proteomes" id="UP001281614"/>
    </source>
</evidence>
<name>A0AAD9Y5V4_COLKA</name>
<dbReference type="PANTHER" id="PTHR42678">
    <property type="entry name" value="AMIDASE"/>
    <property type="match status" value="1"/>
</dbReference>
<evidence type="ECO:0000313" key="3">
    <source>
        <dbReference type="EMBL" id="KAK2736929.1"/>
    </source>
</evidence>
<dbReference type="SUPFAM" id="SSF75304">
    <property type="entry name" value="Amidase signature (AS) enzymes"/>
    <property type="match status" value="1"/>
</dbReference>
<feature type="signal peptide" evidence="1">
    <location>
        <begin position="1"/>
        <end position="22"/>
    </location>
</feature>